<accession>A0AAV5WRJ9</accession>
<keyword evidence="4" id="KW-1185">Reference proteome</keyword>
<dbReference type="GO" id="GO:0003723">
    <property type="term" value="F:RNA binding"/>
    <property type="evidence" value="ECO:0007669"/>
    <property type="project" value="InterPro"/>
</dbReference>
<feature type="compositionally biased region" description="Pro residues" evidence="1">
    <location>
        <begin position="497"/>
        <end position="527"/>
    </location>
</feature>
<feature type="region of interest" description="Disordered" evidence="1">
    <location>
        <begin position="351"/>
        <end position="372"/>
    </location>
</feature>
<feature type="region of interest" description="Disordered" evidence="1">
    <location>
        <begin position="1"/>
        <end position="23"/>
    </location>
</feature>
<comment type="caution">
    <text evidence="3">The sequence shown here is derived from an EMBL/GenBank/DDBJ whole genome shotgun (WGS) entry which is preliminary data.</text>
</comment>
<feature type="compositionally biased region" description="Acidic residues" evidence="1">
    <location>
        <begin position="416"/>
        <end position="426"/>
    </location>
</feature>
<dbReference type="CDD" id="cd00590">
    <property type="entry name" value="RRM_SF"/>
    <property type="match status" value="1"/>
</dbReference>
<name>A0AAV5WRJ9_9BILA</name>
<evidence type="ECO:0000259" key="2">
    <source>
        <dbReference type="SMART" id="SM00360"/>
    </source>
</evidence>
<dbReference type="GO" id="GO:0045814">
    <property type="term" value="P:negative regulation of gene expression, epigenetic"/>
    <property type="evidence" value="ECO:0007669"/>
    <property type="project" value="TreeGrafter"/>
</dbReference>
<dbReference type="PANTHER" id="PTHR15836">
    <property type="entry name" value="PERIPHILIN 1"/>
    <property type="match status" value="1"/>
</dbReference>
<dbReference type="InterPro" id="IPR000504">
    <property type="entry name" value="RRM_dom"/>
</dbReference>
<reference evidence="3" key="1">
    <citation type="submission" date="2023-10" db="EMBL/GenBank/DDBJ databases">
        <title>Genome assembly of Pristionchus species.</title>
        <authorList>
            <person name="Yoshida K."/>
            <person name="Sommer R.J."/>
        </authorList>
    </citation>
    <scope>NUCLEOTIDE SEQUENCE</scope>
    <source>
        <strain evidence="3">RS5133</strain>
    </source>
</reference>
<gene>
    <name evidence="3" type="ORF">PFISCL1PPCAC_23646</name>
</gene>
<feature type="compositionally biased region" description="Basic and acidic residues" evidence="1">
    <location>
        <begin position="174"/>
        <end position="190"/>
    </location>
</feature>
<dbReference type="Gene3D" id="3.30.70.330">
    <property type="match status" value="1"/>
</dbReference>
<protein>
    <recommendedName>
        <fullName evidence="2">RRM domain-containing protein</fullName>
    </recommendedName>
</protein>
<dbReference type="Pfam" id="PF00076">
    <property type="entry name" value="RRM_1"/>
    <property type="match status" value="1"/>
</dbReference>
<dbReference type="GO" id="GO:0045892">
    <property type="term" value="P:negative regulation of DNA-templated transcription"/>
    <property type="evidence" value="ECO:0007669"/>
    <property type="project" value="InterPro"/>
</dbReference>
<feature type="region of interest" description="Disordered" evidence="1">
    <location>
        <begin position="138"/>
        <end position="327"/>
    </location>
</feature>
<evidence type="ECO:0000256" key="1">
    <source>
        <dbReference type="SAM" id="MobiDB-lite"/>
    </source>
</evidence>
<dbReference type="PANTHER" id="PTHR15836:SF4">
    <property type="entry name" value="PERIPHILIN-1"/>
    <property type="match status" value="1"/>
</dbReference>
<dbReference type="SMART" id="SM00360">
    <property type="entry name" value="RRM"/>
    <property type="match status" value="1"/>
</dbReference>
<feature type="compositionally biased region" description="Basic and acidic residues" evidence="1">
    <location>
        <begin position="259"/>
        <end position="276"/>
    </location>
</feature>
<dbReference type="InterPro" id="IPR012677">
    <property type="entry name" value="Nucleotide-bd_a/b_plait_sf"/>
</dbReference>
<feature type="compositionally biased region" description="Basic residues" evidence="1">
    <location>
        <begin position="232"/>
        <end position="251"/>
    </location>
</feature>
<sequence length="659" mass="73502">MSRYGYGGGDHRQGSGDYRQGGYNSGYRNGGGGYANYGKINEDDVPESQHSIFIRGLPSSLTYDEIKNFFEDNIGPCSFDFQKINYERQSLFVAMRFDSKDHAKDAYDKYRDSDILGCRCEVTWFRDIRRYISYQQQNGMSESHRGVIRRGNFGRGQMGRYNHNNRQDYRKRRYSDDRRSRSRSDSDSGRSRSRSRRSSRSRSSRSRSRSEGERSTSKESERRPRSDSKDDKRRKKDKKIKKSKKDRHSRRSGSASSRSDGERSRSNSREGRDRPDSRKKKSRRAGSASSTGSPLRMTPPPVAPIIGPIIPSATSPPVPSTAAVEKPVPLSDVEVVDISDEENDFYNIKERKSRKKKRSKKLDERELDSGKDGKITITIANKATVPVENTSFKMQLDSDEPPRKIIRGPMTPPPLSEDDAMEVEEEVPLRKENIVADPKEKGGWRSVGDKSADGAAEGQTATPPAPALVQPTLAKTNGTPDKHINGFDMVPRSVAGPTPPSGGTPNPPPPKRPPMGAPSSLPPPPGRPSLGGLQSKYPEMAKVIKEIKGTQDVLVNSIKPNAFRLSDLSSGESMMEKMEEREKQINELDASQKSKFGLKMKQITNSYKGDAGTITTVIKSVVAKDPSLEDQIKPALLSVLEDLEKQIYKKVDDFLACGL</sequence>
<feature type="domain" description="RRM" evidence="2">
    <location>
        <begin position="51"/>
        <end position="123"/>
    </location>
</feature>
<dbReference type="InterPro" id="IPR057603">
    <property type="entry name" value="Periphilin-1_C"/>
</dbReference>
<dbReference type="Pfam" id="PF25234">
    <property type="entry name" value="Periphilin_C"/>
    <property type="match status" value="1"/>
</dbReference>
<proteinExistence type="predicted"/>
<dbReference type="InterPro" id="IPR028851">
    <property type="entry name" value="Pphln1"/>
</dbReference>
<feature type="compositionally biased region" description="Basic residues" evidence="1">
    <location>
        <begin position="191"/>
        <end position="207"/>
    </location>
</feature>
<dbReference type="EMBL" id="BTSY01000006">
    <property type="protein sequence ID" value="GMT32349.1"/>
    <property type="molecule type" value="Genomic_DNA"/>
</dbReference>
<dbReference type="GO" id="GO:0005654">
    <property type="term" value="C:nucleoplasm"/>
    <property type="evidence" value="ECO:0007669"/>
    <property type="project" value="TreeGrafter"/>
</dbReference>
<feature type="compositionally biased region" description="Low complexity" evidence="1">
    <location>
        <begin position="304"/>
        <end position="313"/>
    </location>
</feature>
<evidence type="ECO:0000313" key="4">
    <source>
        <dbReference type="Proteomes" id="UP001432322"/>
    </source>
</evidence>
<dbReference type="SUPFAM" id="SSF54928">
    <property type="entry name" value="RNA-binding domain, RBD"/>
    <property type="match status" value="1"/>
</dbReference>
<feature type="region of interest" description="Disordered" evidence="1">
    <location>
        <begin position="390"/>
        <end position="534"/>
    </location>
</feature>
<dbReference type="GO" id="GO:0097355">
    <property type="term" value="P:protein localization to heterochromatin"/>
    <property type="evidence" value="ECO:0007669"/>
    <property type="project" value="TreeGrafter"/>
</dbReference>
<dbReference type="Proteomes" id="UP001432322">
    <property type="component" value="Unassembled WGS sequence"/>
</dbReference>
<feature type="compositionally biased region" description="Basic and acidic residues" evidence="1">
    <location>
        <begin position="208"/>
        <end position="231"/>
    </location>
</feature>
<feature type="compositionally biased region" description="Basic and acidic residues" evidence="1">
    <location>
        <begin position="361"/>
        <end position="372"/>
    </location>
</feature>
<organism evidence="3 4">
    <name type="scientific">Pristionchus fissidentatus</name>
    <dbReference type="NCBI Taxonomy" id="1538716"/>
    <lineage>
        <taxon>Eukaryota</taxon>
        <taxon>Metazoa</taxon>
        <taxon>Ecdysozoa</taxon>
        <taxon>Nematoda</taxon>
        <taxon>Chromadorea</taxon>
        <taxon>Rhabditida</taxon>
        <taxon>Rhabditina</taxon>
        <taxon>Diplogasteromorpha</taxon>
        <taxon>Diplogasteroidea</taxon>
        <taxon>Neodiplogasteridae</taxon>
        <taxon>Pristionchus</taxon>
    </lineage>
</organism>
<dbReference type="InterPro" id="IPR035979">
    <property type="entry name" value="RBD_domain_sf"/>
</dbReference>
<dbReference type="AlphaFoldDB" id="A0AAV5WRJ9"/>
<evidence type="ECO:0000313" key="3">
    <source>
        <dbReference type="EMBL" id="GMT32349.1"/>
    </source>
</evidence>
<feature type="compositionally biased region" description="Basic and acidic residues" evidence="1">
    <location>
        <begin position="427"/>
        <end position="452"/>
    </location>
</feature>
<feature type="compositionally biased region" description="Basic residues" evidence="1">
    <location>
        <begin position="351"/>
        <end position="360"/>
    </location>
</feature>